<gene>
    <name evidence="22" type="primary">CSON009939</name>
</gene>
<feature type="transmembrane region" description="Helical" evidence="18">
    <location>
        <begin position="272"/>
        <end position="294"/>
    </location>
</feature>
<dbReference type="GO" id="GO:0005524">
    <property type="term" value="F:ATP binding"/>
    <property type="evidence" value="ECO:0007669"/>
    <property type="project" value="UniProtKB-KW"/>
</dbReference>
<dbReference type="EMBL" id="UFQS01000039">
    <property type="protein sequence ID" value="SSW98113.1"/>
    <property type="molecule type" value="Genomic_DNA"/>
</dbReference>
<sequence>MLQIFLAGTTNLCRYQTPRCINKLQVVNYKRNLLRQAKREFNKWTFVPKNSCRNNEVFKLSRFLVLGGTGVSLAVHLKNQNLIVECEASRLKGIRSSEKEIKFDWKRFWSYLKPYLAKFLAAIATALVVAYLNIQIPTLLGGLVNALTKYAKDVKEFDQSQFLSDMKPHAIKLFSCYIGQSIFTFFYIMLLSQIGEQMATKIRQDLFQQIIIQDLSFFDENRTGELVNRLTSDVQEFKHSFKQCVAHGIRSIAQLIGGGISLYVISPQLATVALISVPVGVLIGSIFGASLRILSKKSQMQSEKATAVCEEALSNIRTVRASACEMTEVELFAKETQNAAILSQQLGTGIAIFQAMTNLLLNGMVLGTLSMGGYLMSNDSITPGQLMAFLVGSQIVQRSLSQGSILFGTVIKGLTAGSRVFEFLSVEPKVKLNEGLSLDHDTVRGEIIFENVSFVYPSRPNQAILKDFNLILKPGQTIALVGHSGCGKSTIAGLLERFYEPTDGRILIDGVDLKDLCPNWLRGQLIGLIEQQPILFGTTILENIRYGRPNATFDEIQEVAKDSQCHEFITKLPDGYDTLVGERGIQLSGGQRQRIAIARALLKLPKILILDEATSALDANSEAVVQKALDQAAKYRTSLIIAHRLSTIKNADLIVVLDNGKIVEMGTHDELMKQKGHYFDLVKQQEKQKHEEQRSQG</sequence>
<keyword evidence="6" id="KW-0547">Nucleotide-binding</keyword>
<evidence type="ECO:0000256" key="2">
    <source>
        <dbReference type="ARBA" id="ARBA00007577"/>
    </source>
</evidence>
<dbReference type="PROSITE" id="PS00211">
    <property type="entry name" value="ABC_TRANSPORTER_1"/>
    <property type="match status" value="1"/>
</dbReference>
<dbReference type="PROSITE" id="PS50893">
    <property type="entry name" value="ABC_TRANSPORTER_2"/>
    <property type="match status" value="1"/>
</dbReference>
<dbReference type="InterPro" id="IPR039421">
    <property type="entry name" value="Type_1_exporter"/>
</dbReference>
<evidence type="ECO:0000256" key="1">
    <source>
        <dbReference type="ARBA" id="ARBA00004448"/>
    </source>
</evidence>
<dbReference type="PROSITE" id="PS50929">
    <property type="entry name" value="ABC_TM1F"/>
    <property type="match status" value="1"/>
</dbReference>
<evidence type="ECO:0000256" key="11">
    <source>
        <dbReference type="ARBA" id="ARBA00022989"/>
    </source>
</evidence>
<dbReference type="Gene3D" id="3.40.50.300">
    <property type="entry name" value="P-loop containing nucleotide triphosphate hydrolases"/>
    <property type="match status" value="1"/>
</dbReference>
<dbReference type="InterPro" id="IPR003439">
    <property type="entry name" value="ABC_transporter-like_ATP-bd"/>
</dbReference>
<dbReference type="AlphaFoldDB" id="A0A336LPL2"/>
<dbReference type="FunFam" id="3.40.50.300:FF:000205">
    <property type="entry name" value="ABC transporter B family member 4"/>
    <property type="match status" value="1"/>
</dbReference>
<evidence type="ECO:0000256" key="15">
    <source>
        <dbReference type="ARBA" id="ARBA00040439"/>
    </source>
</evidence>
<dbReference type="InterPro" id="IPR036640">
    <property type="entry name" value="ABC1_TM_sf"/>
</dbReference>
<evidence type="ECO:0000256" key="16">
    <source>
        <dbReference type="ARBA" id="ARBA00041416"/>
    </source>
</evidence>
<dbReference type="Pfam" id="PF00005">
    <property type="entry name" value="ABC_tran"/>
    <property type="match status" value="1"/>
</dbReference>
<feature type="transmembrane region" description="Helical" evidence="18">
    <location>
        <begin position="115"/>
        <end position="134"/>
    </location>
</feature>
<protein>
    <recommendedName>
        <fullName evidence="15">Mitochondrial potassium channel ATP-binding subunit</fullName>
    </recommendedName>
    <alternativeName>
        <fullName evidence="17">ATP-binding cassette sub-family B member 8, mitochondrial</fullName>
    </alternativeName>
    <alternativeName>
        <fullName evidence="16">Mitochondrial sulfonylurea-receptor</fullName>
    </alternativeName>
</protein>
<accession>A0A336LPL2</accession>
<keyword evidence="14 18" id="KW-0472">Membrane</keyword>
<evidence type="ECO:0000313" key="21">
    <source>
        <dbReference type="EMBL" id="SSW98113.1"/>
    </source>
</evidence>
<dbReference type="InterPro" id="IPR003593">
    <property type="entry name" value="AAA+_ATPase"/>
</dbReference>
<keyword evidence="7" id="KW-0999">Mitochondrion inner membrane</keyword>
<evidence type="ECO:0000256" key="8">
    <source>
        <dbReference type="ARBA" id="ARBA00022840"/>
    </source>
</evidence>
<evidence type="ECO:0000256" key="17">
    <source>
        <dbReference type="ARBA" id="ARBA00042968"/>
    </source>
</evidence>
<dbReference type="InterPro" id="IPR027417">
    <property type="entry name" value="P-loop_NTPase"/>
</dbReference>
<dbReference type="Gene3D" id="1.20.1560.10">
    <property type="entry name" value="ABC transporter type 1, transmembrane domain"/>
    <property type="match status" value="1"/>
</dbReference>
<evidence type="ECO:0000256" key="10">
    <source>
        <dbReference type="ARBA" id="ARBA00022958"/>
    </source>
</evidence>
<proteinExistence type="inferred from homology"/>
<name>A0A336LPL2_CULSO</name>
<feature type="domain" description="ABC transmembrane type-1" evidence="20">
    <location>
        <begin position="120"/>
        <end position="412"/>
    </location>
</feature>
<dbReference type="SUPFAM" id="SSF52540">
    <property type="entry name" value="P-loop containing nucleoside triphosphate hydrolases"/>
    <property type="match status" value="1"/>
</dbReference>
<dbReference type="PANTHER" id="PTHR43394">
    <property type="entry name" value="ATP-DEPENDENT PERMEASE MDL1, MITOCHONDRIAL"/>
    <property type="match status" value="1"/>
</dbReference>
<evidence type="ECO:0000313" key="22">
    <source>
        <dbReference type="EMBL" id="SSX18499.1"/>
    </source>
</evidence>
<dbReference type="CDD" id="cd18574">
    <property type="entry name" value="ABC_6TM_ABCB8_like"/>
    <property type="match status" value="1"/>
</dbReference>
<dbReference type="GO" id="GO:0005743">
    <property type="term" value="C:mitochondrial inner membrane"/>
    <property type="evidence" value="ECO:0007669"/>
    <property type="project" value="UniProtKB-SubCell"/>
</dbReference>
<evidence type="ECO:0000256" key="3">
    <source>
        <dbReference type="ARBA" id="ARBA00022448"/>
    </source>
</evidence>
<keyword evidence="4" id="KW-0633">Potassium transport</keyword>
<evidence type="ECO:0000259" key="19">
    <source>
        <dbReference type="PROSITE" id="PS50893"/>
    </source>
</evidence>
<keyword evidence="5 18" id="KW-0812">Transmembrane</keyword>
<dbReference type="PANTHER" id="PTHR43394:SF17">
    <property type="entry name" value="MITOCHONDRIAL POTASSIUM CHANNEL ATP-BINDING SUBUNIT"/>
    <property type="match status" value="1"/>
</dbReference>
<dbReference type="InterPro" id="IPR011527">
    <property type="entry name" value="ABC1_TM_dom"/>
</dbReference>
<keyword evidence="9" id="KW-0809">Transit peptide</keyword>
<dbReference type="GO" id="GO:0006813">
    <property type="term" value="P:potassium ion transport"/>
    <property type="evidence" value="ECO:0007669"/>
    <property type="project" value="UniProtKB-KW"/>
</dbReference>
<evidence type="ECO:0000256" key="13">
    <source>
        <dbReference type="ARBA" id="ARBA00023128"/>
    </source>
</evidence>
<dbReference type="SMART" id="SM00382">
    <property type="entry name" value="AAA"/>
    <property type="match status" value="1"/>
</dbReference>
<comment type="subcellular location">
    <subcellularLocation>
        <location evidence="1">Mitochondrion inner membrane</location>
        <topology evidence="1">Multi-pass membrane protein</topology>
    </subcellularLocation>
</comment>
<evidence type="ECO:0000256" key="5">
    <source>
        <dbReference type="ARBA" id="ARBA00022692"/>
    </source>
</evidence>
<evidence type="ECO:0000259" key="20">
    <source>
        <dbReference type="PROSITE" id="PS50929"/>
    </source>
</evidence>
<dbReference type="VEuPathDB" id="VectorBase:CSON009939"/>
<dbReference type="Pfam" id="PF00664">
    <property type="entry name" value="ABC_membrane"/>
    <property type="match status" value="1"/>
</dbReference>
<evidence type="ECO:0000256" key="7">
    <source>
        <dbReference type="ARBA" id="ARBA00022792"/>
    </source>
</evidence>
<keyword evidence="12" id="KW-0406">Ion transport</keyword>
<feature type="transmembrane region" description="Helical" evidence="18">
    <location>
        <begin position="170"/>
        <end position="191"/>
    </location>
</feature>
<organism evidence="22">
    <name type="scientific">Culicoides sonorensis</name>
    <name type="common">Biting midge</name>
    <dbReference type="NCBI Taxonomy" id="179676"/>
    <lineage>
        <taxon>Eukaryota</taxon>
        <taxon>Metazoa</taxon>
        <taxon>Ecdysozoa</taxon>
        <taxon>Arthropoda</taxon>
        <taxon>Hexapoda</taxon>
        <taxon>Insecta</taxon>
        <taxon>Pterygota</taxon>
        <taxon>Neoptera</taxon>
        <taxon>Endopterygota</taxon>
        <taxon>Diptera</taxon>
        <taxon>Nematocera</taxon>
        <taxon>Chironomoidea</taxon>
        <taxon>Ceratopogonidae</taxon>
        <taxon>Ceratopogoninae</taxon>
        <taxon>Culicoides</taxon>
        <taxon>Monoculicoides</taxon>
    </lineage>
</organism>
<feature type="domain" description="ABC transporter" evidence="19">
    <location>
        <begin position="447"/>
        <end position="684"/>
    </location>
</feature>
<dbReference type="CDD" id="cd03249">
    <property type="entry name" value="ABC_MTABC3_MDL1_MDL2"/>
    <property type="match status" value="1"/>
</dbReference>
<keyword evidence="3" id="KW-0813">Transport</keyword>
<dbReference type="EMBL" id="UFQT01000039">
    <property type="protein sequence ID" value="SSX18499.1"/>
    <property type="molecule type" value="Genomic_DNA"/>
</dbReference>
<evidence type="ECO:0000256" key="18">
    <source>
        <dbReference type="SAM" id="Phobius"/>
    </source>
</evidence>
<dbReference type="SUPFAM" id="SSF90123">
    <property type="entry name" value="ABC transporter transmembrane region"/>
    <property type="match status" value="1"/>
</dbReference>
<evidence type="ECO:0000256" key="12">
    <source>
        <dbReference type="ARBA" id="ARBA00023065"/>
    </source>
</evidence>
<keyword evidence="11 18" id="KW-1133">Transmembrane helix</keyword>
<evidence type="ECO:0000256" key="6">
    <source>
        <dbReference type="ARBA" id="ARBA00022741"/>
    </source>
</evidence>
<keyword evidence="8" id="KW-0067">ATP-binding</keyword>
<dbReference type="InterPro" id="IPR017871">
    <property type="entry name" value="ABC_transporter-like_CS"/>
</dbReference>
<reference evidence="21" key="1">
    <citation type="submission" date="2018-04" db="EMBL/GenBank/DDBJ databases">
        <authorList>
            <person name="Go L.Y."/>
            <person name="Mitchell J.A."/>
        </authorList>
    </citation>
    <scope>NUCLEOTIDE SEQUENCE</scope>
    <source>
        <tissue evidence="21">Whole organism</tissue>
    </source>
</reference>
<dbReference type="GO" id="GO:0015421">
    <property type="term" value="F:ABC-type oligopeptide transporter activity"/>
    <property type="evidence" value="ECO:0007669"/>
    <property type="project" value="TreeGrafter"/>
</dbReference>
<dbReference type="FunFam" id="1.20.1560.10:FF:000016">
    <property type="entry name" value="ATP-binding cassette sub-family B member 8, mitochondrial"/>
    <property type="match status" value="1"/>
</dbReference>
<evidence type="ECO:0000256" key="14">
    <source>
        <dbReference type="ARBA" id="ARBA00023136"/>
    </source>
</evidence>
<evidence type="ECO:0000256" key="9">
    <source>
        <dbReference type="ARBA" id="ARBA00022946"/>
    </source>
</evidence>
<reference evidence="22" key="2">
    <citation type="submission" date="2018-07" db="EMBL/GenBank/DDBJ databases">
        <authorList>
            <person name="Quirk P.G."/>
            <person name="Krulwich T.A."/>
        </authorList>
    </citation>
    <scope>NUCLEOTIDE SEQUENCE</scope>
</reference>
<keyword evidence="10" id="KW-0630">Potassium</keyword>
<dbReference type="OMA" id="MTWLGER"/>
<keyword evidence="13" id="KW-0496">Mitochondrion</keyword>
<evidence type="ECO:0000256" key="4">
    <source>
        <dbReference type="ARBA" id="ARBA00022538"/>
    </source>
</evidence>
<dbReference type="GO" id="GO:0090374">
    <property type="term" value="P:oligopeptide export from mitochondrion"/>
    <property type="evidence" value="ECO:0007669"/>
    <property type="project" value="TreeGrafter"/>
</dbReference>
<dbReference type="GO" id="GO:0016887">
    <property type="term" value="F:ATP hydrolysis activity"/>
    <property type="evidence" value="ECO:0007669"/>
    <property type="project" value="InterPro"/>
</dbReference>
<comment type="similarity">
    <text evidence="2">Belongs to the ABC transporter superfamily. ABCB family. Multidrug resistance exporter (TC 3.A.1.201) subfamily.</text>
</comment>